<accession>A0A4Q9GW23</accession>
<dbReference type="Proteomes" id="UP000294194">
    <property type="component" value="Unassembled WGS sequence"/>
</dbReference>
<dbReference type="RefSeq" id="WP_130980983.1">
    <property type="nucleotide sequence ID" value="NZ_SISG01000001.1"/>
</dbReference>
<gene>
    <name evidence="1" type="ORF">EYE40_05355</name>
</gene>
<sequence>MPILRHPGRGWCHSGGTRRTNVRLALQVFYDEEFVGGFIFWLEDGFLSNMEYWSVIDGEPDRLPELSELQG</sequence>
<organism evidence="1 2">
    <name type="scientific">Glaciihabitans arcticus</name>
    <dbReference type="NCBI Taxonomy" id="2668039"/>
    <lineage>
        <taxon>Bacteria</taxon>
        <taxon>Bacillati</taxon>
        <taxon>Actinomycetota</taxon>
        <taxon>Actinomycetes</taxon>
        <taxon>Micrococcales</taxon>
        <taxon>Microbacteriaceae</taxon>
        <taxon>Glaciihabitans</taxon>
    </lineage>
</organism>
<protein>
    <submittedName>
        <fullName evidence="1">Uncharacterized protein</fullName>
    </submittedName>
</protein>
<dbReference type="EMBL" id="SISG01000001">
    <property type="protein sequence ID" value="TBN56873.1"/>
    <property type="molecule type" value="Genomic_DNA"/>
</dbReference>
<evidence type="ECO:0000313" key="2">
    <source>
        <dbReference type="Proteomes" id="UP000294194"/>
    </source>
</evidence>
<name>A0A4Q9GW23_9MICO</name>
<comment type="caution">
    <text evidence="1">The sequence shown here is derived from an EMBL/GenBank/DDBJ whole genome shotgun (WGS) entry which is preliminary data.</text>
</comment>
<evidence type="ECO:0000313" key="1">
    <source>
        <dbReference type="EMBL" id="TBN56873.1"/>
    </source>
</evidence>
<keyword evidence="2" id="KW-1185">Reference proteome</keyword>
<dbReference type="AlphaFoldDB" id="A0A4Q9GW23"/>
<proteinExistence type="predicted"/>
<reference evidence="2" key="1">
    <citation type="submission" date="2019-02" db="EMBL/GenBank/DDBJ databases">
        <title>Glaciihabitans arcticus sp. nov., a psychrotolerant bacterium isolated from polar soil.</title>
        <authorList>
            <person name="Dahal R.H."/>
        </authorList>
    </citation>
    <scope>NUCLEOTIDE SEQUENCE [LARGE SCALE GENOMIC DNA]</scope>
    <source>
        <strain evidence="2">RP-3-7</strain>
    </source>
</reference>